<dbReference type="EMBL" id="JAKLWS010000001">
    <property type="protein sequence ID" value="MCG2587076.1"/>
    <property type="molecule type" value="Genomic_DNA"/>
</dbReference>
<dbReference type="Proteomes" id="UP001165366">
    <property type="component" value="Unassembled WGS sequence"/>
</dbReference>
<reference evidence="1" key="2">
    <citation type="submission" date="2024-05" db="EMBL/GenBank/DDBJ databases">
        <title>Rhodohalobacter halophilus gen. nov., sp. nov., a moderately halophilic member of the family Balneolaceae.</title>
        <authorList>
            <person name="Xia J."/>
        </authorList>
    </citation>
    <scope>NUCLEOTIDE SEQUENCE</scope>
    <source>
        <strain evidence="1">WB101</strain>
    </source>
</reference>
<proteinExistence type="predicted"/>
<reference evidence="1" key="1">
    <citation type="submission" date="2022-01" db="EMBL/GenBank/DDBJ databases">
        <authorList>
            <person name="Wang Y."/>
        </authorList>
    </citation>
    <scope>NUCLEOTIDE SEQUENCE</scope>
    <source>
        <strain evidence="1">WB101</strain>
    </source>
</reference>
<sequence length="162" mass="18786">MNQREEGMHNFLAIYAIKEGYLLGRWQVKIQVFCFALGILFISSCTISDEENQVTDIPNFALETQAEDLNNVLPQRLDLNTSFDSVGFGANQLQYYYSISNLTNKDFEERKLYDSLYSEAVNRIPCTLWRPVHMQGVEVSFTYFSNSGEKLLHFTRQQQVCQ</sequence>
<gene>
    <name evidence="1" type="ORF">L6773_00760</name>
</gene>
<accession>A0ABS9K8A3</accession>
<protein>
    <recommendedName>
        <fullName evidence="3">Lipoprotein</fullName>
    </recommendedName>
</protein>
<evidence type="ECO:0000313" key="1">
    <source>
        <dbReference type="EMBL" id="MCG2587076.1"/>
    </source>
</evidence>
<organism evidence="1 2">
    <name type="scientific">Rhodohalobacter sulfatireducens</name>
    <dbReference type="NCBI Taxonomy" id="2911366"/>
    <lineage>
        <taxon>Bacteria</taxon>
        <taxon>Pseudomonadati</taxon>
        <taxon>Balneolota</taxon>
        <taxon>Balneolia</taxon>
        <taxon>Balneolales</taxon>
        <taxon>Balneolaceae</taxon>
        <taxon>Rhodohalobacter</taxon>
    </lineage>
</organism>
<name>A0ABS9K8A3_9BACT</name>
<evidence type="ECO:0008006" key="3">
    <source>
        <dbReference type="Google" id="ProtNLM"/>
    </source>
</evidence>
<keyword evidence="2" id="KW-1185">Reference proteome</keyword>
<comment type="caution">
    <text evidence="1">The sequence shown here is derived from an EMBL/GenBank/DDBJ whole genome shotgun (WGS) entry which is preliminary data.</text>
</comment>
<dbReference type="RefSeq" id="WP_237851923.1">
    <property type="nucleotide sequence ID" value="NZ_JAKLWS010000001.1"/>
</dbReference>
<evidence type="ECO:0000313" key="2">
    <source>
        <dbReference type="Proteomes" id="UP001165366"/>
    </source>
</evidence>